<dbReference type="SMART" id="SM00382">
    <property type="entry name" value="AAA"/>
    <property type="match status" value="2"/>
</dbReference>
<evidence type="ECO:0000256" key="2">
    <source>
        <dbReference type="ARBA" id="ARBA00022741"/>
    </source>
</evidence>
<keyword evidence="1" id="KW-0677">Repeat</keyword>
<dbReference type="PANTHER" id="PTHR19211">
    <property type="entry name" value="ATP-BINDING TRANSPORT PROTEIN-RELATED"/>
    <property type="match status" value="1"/>
</dbReference>
<proteinExistence type="predicted"/>
<dbReference type="EMBL" id="CAFBLP010000008">
    <property type="protein sequence ID" value="CAB4864961.1"/>
    <property type="molecule type" value="Genomic_DNA"/>
</dbReference>
<dbReference type="GO" id="GO:0005524">
    <property type="term" value="F:ATP binding"/>
    <property type="evidence" value="ECO:0007669"/>
    <property type="project" value="UniProtKB-KW"/>
</dbReference>
<keyword evidence="2" id="KW-0547">Nucleotide-binding</keyword>
<keyword evidence="3" id="KW-0067">ATP-binding</keyword>
<dbReference type="PANTHER" id="PTHR19211:SF123">
    <property type="entry name" value="ABC TRANSPORTER"/>
    <property type="match status" value="1"/>
</dbReference>
<protein>
    <submittedName>
        <fullName evidence="5">Unannotated protein</fullName>
    </submittedName>
</protein>
<dbReference type="PROSITE" id="PS00211">
    <property type="entry name" value="ABC_TRANSPORTER_1"/>
    <property type="match status" value="2"/>
</dbReference>
<dbReference type="InterPro" id="IPR003593">
    <property type="entry name" value="AAA+_ATPase"/>
</dbReference>
<dbReference type="AlphaFoldDB" id="A0A6J7D495"/>
<dbReference type="Pfam" id="PF00005">
    <property type="entry name" value="ABC_tran"/>
    <property type="match status" value="2"/>
</dbReference>
<dbReference type="InterPro" id="IPR027417">
    <property type="entry name" value="P-loop_NTPase"/>
</dbReference>
<gene>
    <name evidence="5" type="ORF">UFOPK3376_00487</name>
</gene>
<dbReference type="FunFam" id="3.40.50.300:FF:000011">
    <property type="entry name" value="Putative ABC transporter ATP-binding component"/>
    <property type="match status" value="1"/>
</dbReference>
<dbReference type="InterPro" id="IPR017871">
    <property type="entry name" value="ABC_transporter-like_CS"/>
</dbReference>
<sequence length="551" mass="59005">MSAHTTLHAQSLSLSMGRATILDEVDLTVAPGWCVGLVGPNGVGKSTLLRVLSRDLVPEGGSVTTSPPNAVVGHLPQEPERRDGETVVEFLARRTGVSAANTELDSATADLAAGVVAADDRYSDALDAWLALGAADFDARIGEVWAELGLTERLLSQPMTALSGGEAARAGLAALLLARFDVFLLDEPTNDLDLDGLARLEAWVTSRQAGVVVISHDREFLRRTVTHVAELDQFTHRLSLYAGGWDAFLTERDLAAQHARERFEEYADKKAVLQGRAQREREWATQGLSKANKQPSDGDKHVKNFKVNQTEQLAGKAARTERAMERLEVIDEPREAWQLRLSFGEAPRSGAVVARLAGATAQRGTFTLGPIDLAIAAGERIAIVGRNGSGKTTLLQMLLGRLAASSGEAYLGPSVVVGELEQGRLQLSDTETLLEAFMHATAMTVPEARTLLAKFGIGATEVNRSTASLSPGERTRAVLALLMARGTNCLVLDEPTNHLDLAAIEQLEIALDSFTGTVLLVTHDRTLLSSVRLTRTIEVAAGRVIADRVGA</sequence>
<dbReference type="GO" id="GO:0016887">
    <property type="term" value="F:ATP hydrolysis activity"/>
    <property type="evidence" value="ECO:0007669"/>
    <property type="project" value="InterPro"/>
</dbReference>
<dbReference type="InterPro" id="IPR003439">
    <property type="entry name" value="ABC_transporter-like_ATP-bd"/>
</dbReference>
<dbReference type="Gene3D" id="3.40.50.300">
    <property type="entry name" value="P-loop containing nucleotide triphosphate hydrolases"/>
    <property type="match status" value="2"/>
</dbReference>
<name>A0A6J7D495_9ZZZZ</name>
<dbReference type="InterPro" id="IPR050611">
    <property type="entry name" value="ABCF"/>
</dbReference>
<dbReference type="CDD" id="cd03221">
    <property type="entry name" value="ABCF_EF-3"/>
    <property type="match status" value="1"/>
</dbReference>
<reference evidence="5" key="1">
    <citation type="submission" date="2020-05" db="EMBL/GenBank/DDBJ databases">
        <authorList>
            <person name="Chiriac C."/>
            <person name="Salcher M."/>
            <person name="Ghai R."/>
            <person name="Kavagutti S V."/>
        </authorList>
    </citation>
    <scope>NUCLEOTIDE SEQUENCE</scope>
</reference>
<evidence type="ECO:0000256" key="1">
    <source>
        <dbReference type="ARBA" id="ARBA00022737"/>
    </source>
</evidence>
<feature type="domain" description="ABC transporter" evidence="4">
    <location>
        <begin position="7"/>
        <end position="267"/>
    </location>
</feature>
<evidence type="ECO:0000256" key="3">
    <source>
        <dbReference type="ARBA" id="ARBA00022840"/>
    </source>
</evidence>
<dbReference type="PROSITE" id="PS50893">
    <property type="entry name" value="ABC_TRANSPORTER_2"/>
    <property type="match status" value="2"/>
</dbReference>
<evidence type="ECO:0000259" key="4">
    <source>
        <dbReference type="PROSITE" id="PS50893"/>
    </source>
</evidence>
<organism evidence="5">
    <name type="scientific">freshwater metagenome</name>
    <dbReference type="NCBI Taxonomy" id="449393"/>
    <lineage>
        <taxon>unclassified sequences</taxon>
        <taxon>metagenomes</taxon>
        <taxon>ecological metagenomes</taxon>
    </lineage>
</organism>
<feature type="domain" description="ABC transporter" evidence="4">
    <location>
        <begin position="347"/>
        <end position="549"/>
    </location>
</feature>
<accession>A0A6J7D495</accession>
<dbReference type="SUPFAM" id="SSF52540">
    <property type="entry name" value="P-loop containing nucleoside triphosphate hydrolases"/>
    <property type="match status" value="2"/>
</dbReference>
<evidence type="ECO:0000313" key="5">
    <source>
        <dbReference type="EMBL" id="CAB4864961.1"/>
    </source>
</evidence>